<dbReference type="Gene3D" id="1.20.58.1480">
    <property type="match status" value="1"/>
</dbReference>
<evidence type="ECO:0000256" key="13">
    <source>
        <dbReference type="ARBA" id="ARBA00046075"/>
    </source>
</evidence>
<evidence type="ECO:0000313" key="19">
    <source>
        <dbReference type="Proteomes" id="UP001497516"/>
    </source>
</evidence>
<dbReference type="SUPFAM" id="SSF88697">
    <property type="entry name" value="PUA domain-like"/>
    <property type="match status" value="2"/>
</dbReference>
<dbReference type="InterPro" id="IPR004910">
    <property type="entry name" value="Yippee/Mis18/Cereblon"/>
</dbReference>
<dbReference type="InterPro" id="IPR015947">
    <property type="entry name" value="PUA-like_sf"/>
</dbReference>
<evidence type="ECO:0000259" key="17">
    <source>
        <dbReference type="PROSITE" id="PS51788"/>
    </source>
</evidence>
<evidence type="ECO:0000313" key="18">
    <source>
        <dbReference type="EMBL" id="CAL1386372.1"/>
    </source>
</evidence>
<evidence type="ECO:0000256" key="15">
    <source>
        <dbReference type="SAM" id="MobiDB-lite"/>
    </source>
</evidence>
<evidence type="ECO:0000259" key="16">
    <source>
        <dbReference type="PROSITE" id="PS51787"/>
    </source>
</evidence>
<name>A0AAV2EKY0_9ROSI</name>
<comment type="similarity">
    <text evidence="4">Belongs to the CRBN family.</text>
</comment>
<gene>
    <name evidence="18" type="ORF">LTRI10_LOCUS27434</name>
</gene>
<feature type="domain" description="CULT" evidence="17">
    <location>
        <begin position="433"/>
        <end position="540"/>
    </location>
</feature>
<evidence type="ECO:0000256" key="4">
    <source>
        <dbReference type="ARBA" id="ARBA00005293"/>
    </source>
</evidence>
<organism evidence="18 19">
    <name type="scientific">Linum trigynum</name>
    <dbReference type="NCBI Taxonomy" id="586398"/>
    <lineage>
        <taxon>Eukaryota</taxon>
        <taxon>Viridiplantae</taxon>
        <taxon>Streptophyta</taxon>
        <taxon>Embryophyta</taxon>
        <taxon>Tracheophyta</taxon>
        <taxon>Spermatophyta</taxon>
        <taxon>Magnoliopsida</taxon>
        <taxon>eudicotyledons</taxon>
        <taxon>Gunneridae</taxon>
        <taxon>Pentapetalae</taxon>
        <taxon>rosids</taxon>
        <taxon>fabids</taxon>
        <taxon>Malpighiales</taxon>
        <taxon>Linaceae</taxon>
        <taxon>Linum</taxon>
    </lineage>
</organism>
<keyword evidence="10" id="KW-0862">Zinc</keyword>
<dbReference type="GO" id="GO:0016567">
    <property type="term" value="P:protein ubiquitination"/>
    <property type="evidence" value="ECO:0007669"/>
    <property type="project" value="TreeGrafter"/>
</dbReference>
<dbReference type="PROSITE" id="PS51788">
    <property type="entry name" value="CULT"/>
    <property type="match status" value="1"/>
</dbReference>
<comment type="subunit">
    <text evidence="14">Likely a component of a DCX (DDB1-CUL4-X-box) protein ligase complex. May interact with pic/DDB1.</text>
</comment>
<evidence type="ECO:0000256" key="14">
    <source>
        <dbReference type="ARBA" id="ARBA00046796"/>
    </source>
</evidence>
<accession>A0AAV2EKY0</accession>
<dbReference type="FunFam" id="2.170.150.20:FF:000005">
    <property type="entry name" value="Blast:Protein cereblon homolog"/>
    <property type="match status" value="1"/>
</dbReference>
<dbReference type="PANTHER" id="PTHR14255">
    <property type="entry name" value="CEREBLON"/>
    <property type="match status" value="1"/>
</dbReference>
<sequence>MDNNDILERERQQMEQIRELEFEELQVVEVDEHGDSSDDGIDPGYNVNISSEEFTFNPGLASLHTYLGEVEDTRHRLSFLDGGVTLTLPLFYLEGVVLFPEATLPLRVVQSNFISAIERAMTQDDAPFTIGVVHAHRSSDNRRLKVSNIGTTAEIRQYRRLEDGSLNLLTRGQQRFCLKRLWMDVEGVPCAEIQIIEEDSPLRVPREALGKLSALSNLHRRRAHLLPAKPSLLARGNDSESSSDESFEGDLSLQEKKMHQTAVESYFEYDMMEESTSSDDDEVLFDSEIRYRRARLTDSELSVLSDEGKRIKKSAMKHQSAAASASNKLPDKEEAQKVNIKPDLSQFCKSSTAFLPCWVYQMYDSYELAQRAADKWKHIVGTSCMDDMVKKPDLLSFYIASKIPVSESTRQELLEIDGISYRLRREIELLERFDLVRCRSCKTVIARRSDMLVMSTDGPLGAYVNPHGFVHEIMTLYKANGLALIGLAVTEYSWFPGYAWTVADCSTCETQMGWLFTATKRKLKPRSFWGIRIAQVADEARWRNGE</sequence>
<dbReference type="CDD" id="cd15777">
    <property type="entry name" value="CRBN_C_like"/>
    <property type="match status" value="1"/>
</dbReference>
<keyword evidence="7" id="KW-0963">Cytoplasm</keyword>
<dbReference type="InterPro" id="IPR034750">
    <property type="entry name" value="CULT"/>
</dbReference>
<evidence type="ECO:0000256" key="12">
    <source>
        <dbReference type="ARBA" id="ARBA00030079"/>
    </source>
</evidence>
<evidence type="ECO:0000256" key="7">
    <source>
        <dbReference type="ARBA" id="ARBA00022490"/>
    </source>
</evidence>
<dbReference type="Proteomes" id="UP001497516">
    <property type="component" value="Chromosome 5"/>
</dbReference>
<dbReference type="PANTHER" id="PTHR14255:SF4">
    <property type="entry name" value="PROTEIN CEREBLON"/>
    <property type="match status" value="1"/>
</dbReference>
<evidence type="ECO:0000256" key="8">
    <source>
        <dbReference type="ARBA" id="ARBA00022723"/>
    </source>
</evidence>
<reference evidence="18 19" key="1">
    <citation type="submission" date="2024-04" db="EMBL/GenBank/DDBJ databases">
        <authorList>
            <person name="Fracassetti M."/>
        </authorList>
    </citation>
    <scope>NUCLEOTIDE SEQUENCE [LARGE SCALE GENOMIC DNA]</scope>
</reference>
<dbReference type="GO" id="GO:0046872">
    <property type="term" value="F:metal ion binding"/>
    <property type="evidence" value="ECO:0007669"/>
    <property type="project" value="UniProtKB-KW"/>
</dbReference>
<dbReference type="EMBL" id="OZ034818">
    <property type="protein sequence ID" value="CAL1386372.1"/>
    <property type="molecule type" value="Genomic_DNA"/>
</dbReference>
<dbReference type="Pfam" id="PF03226">
    <property type="entry name" value="Yippee-Mis18"/>
    <property type="match status" value="1"/>
</dbReference>
<comment type="similarity">
    <text evidence="5">Belongs to the 4-toluene sulfonate uptake permease (TSUP) (TC 2.A.102) family.</text>
</comment>
<keyword evidence="9" id="KW-0833">Ubl conjugation pathway</keyword>
<proteinExistence type="inferred from homology"/>
<evidence type="ECO:0000256" key="9">
    <source>
        <dbReference type="ARBA" id="ARBA00022786"/>
    </source>
</evidence>
<evidence type="ECO:0000256" key="3">
    <source>
        <dbReference type="ARBA" id="ARBA00004906"/>
    </source>
</evidence>
<evidence type="ECO:0000256" key="5">
    <source>
        <dbReference type="ARBA" id="ARBA00009142"/>
    </source>
</evidence>
<dbReference type="GO" id="GO:0005634">
    <property type="term" value="C:nucleus"/>
    <property type="evidence" value="ECO:0007669"/>
    <property type="project" value="UniProtKB-SubCell"/>
</dbReference>
<dbReference type="AlphaFoldDB" id="A0AAV2EKY0"/>
<dbReference type="InterPro" id="IPR003111">
    <property type="entry name" value="Lon_prtase_N"/>
</dbReference>
<dbReference type="FunFam" id="2.30.130.40:FF:000009">
    <property type="entry name" value="ATP-dependent protease La domain-containing protein"/>
    <property type="match status" value="1"/>
</dbReference>
<dbReference type="SMART" id="SM00464">
    <property type="entry name" value="LON"/>
    <property type="match status" value="1"/>
</dbReference>
<dbReference type="Pfam" id="PF02190">
    <property type="entry name" value="LON_substr_bdg"/>
    <property type="match status" value="1"/>
</dbReference>
<dbReference type="PROSITE" id="PS51787">
    <property type="entry name" value="LON_N"/>
    <property type="match status" value="1"/>
</dbReference>
<keyword evidence="11" id="KW-0539">Nucleus</keyword>
<dbReference type="GO" id="GO:0031464">
    <property type="term" value="C:Cul4A-RING E3 ubiquitin ligase complex"/>
    <property type="evidence" value="ECO:0007669"/>
    <property type="project" value="TreeGrafter"/>
</dbReference>
<evidence type="ECO:0000256" key="11">
    <source>
        <dbReference type="ARBA" id="ARBA00023242"/>
    </source>
</evidence>
<evidence type="ECO:0000256" key="1">
    <source>
        <dbReference type="ARBA" id="ARBA00004123"/>
    </source>
</evidence>
<feature type="domain" description="Lon N-terminal" evidence="16">
    <location>
        <begin position="88"/>
        <end position="434"/>
    </location>
</feature>
<keyword evidence="19" id="KW-1185">Reference proteome</keyword>
<comment type="subcellular location">
    <subcellularLocation>
        <location evidence="2">Cytoplasm</location>
    </subcellularLocation>
    <subcellularLocation>
        <location evidence="1">Nucleus</location>
    </subcellularLocation>
</comment>
<dbReference type="GO" id="GO:0005737">
    <property type="term" value="C:cytoplasm"/>
    <property type="evidence" value="ECO:0007669"/>
    <property type="project" value="UniProtKB-SubCell"/>
</dbReference>
<evidence type="ECO:0000256" key="2">
    <source>
        <dbReference type="ARBA" id="ARBA00004496"/>
    </source>
</evidence>
<feature type="region of interest" description="Disordered" evidence="15">
    <location>
        <begin position="314"/>
        <end position="335"/>
    </location>
</feature>
<evidence type="ECO:0000256" key="10">
    <source>
        <dbReference type="ARBA" id="ARBA00022833"/>
    </source>
</evidence>
<comment type="function">
    <text evidence="13">Substrate recognition component of a DCX (DDB1-CUL4-X-box) E3 protein ligase complex that mediates the ubiquitination and subsequent proteasomal degradation of target proteins. Has an essential role in mediating growth by negatively regulating insulin signaling. It also has a role in maintaining presynaptic function in the neuromuscular junction synapses of third-instar larvae.</text>
</comment>
<evidence type="ECO:0000256" key="6">
    <source>
        <dbReference type="ARBA" id="ARBA00014394"/>
    </source>
</evidence>
<dbReference type="Gene3D" id="2.30.130.40">
    <property type="entry name" value="LON domain-like"/>
    <property type="match status" value="1"/>
</dbReference>
<dbReference type="InterPro" id="IPR046336">
    <property type="entry name" value="Lon_prtase_N_sf"/>
</dbReference>
<keyword evidence="8" id="KW-0479">Metal-binding</keyword>
<protein>
    <recommendedName>
        <fullName evidence="6">Protein cereblon</fullName>
    </recommendedName>
    <alternativeName>
        <fullName evidence="12">Protein ohgata</fullName>
    </alternativeName>
</protein>
<dbReference type="Gene3D" id="2.170.150.20">
    <property type="entry name" value="Peptide methionine sulfoxide reductase"/>
    <property type="match status" value="1"/>
</dbReference>
<feature type="region of interest" description="Disordered" evidence="15">
    <location>
        <begin position="229"/>
        <end position="251"/>
    </location>
</feature>
<dbReference type="FunFam" id="1.20.58.1480:FF:000007">
    <property type="entry name" value="Lon protease homolog"/>
    <property type="match status" value="1"/>
</dbReference>
<comment type="pathway">
    <text evidence="3">Protein modification; protein ubiquitination.</text>
</comment>